<dbReference type="Pfam" id="PF00069">
    <property type="entry name" value="Pkinase"/>
    <property type="match status" value="1"/>
</dbReference>
<dbReference type="Proteomes" id="UP001215712">
    <property type="component" value="Unassembled WGS sequence"/>
</dbReference>
<dbReference type="GO" id="GO:0004674">
    <property type="term" value="F:protein serine/threonine kinase activity"/>
    <property type="evidence" value="ECO:0007669"/>
    <property type="project" value="UniProtKB-KW"/>
</dbReference>
<comment type="caution">
    <text evidence="5">The sequence shown here is derived from an EMBL/GenBank/DDBJ whole genome shotgun (WGS) entry which is preliminary data.</text>
</comment>
<dbReference type="PANTHER" id="PTHR24055">
    <property type="entry name" value="MITOGEN-ACTIVATED PROTEIN KINASE"/>
    <property type="match status" value="1"/>
</dbReference>
<evidence type="ECO:0000256" key="3">
    <source>
        <dbReference type="ARBA" id="ARBA00022840"/>
    </source>
</evidence>
<keyword evidence="3" id="KW-0067">ATP-binding</keyword>
<keyword evidence="5" id="KW-0418">Kinase</keyword>
<dbReference type="EMBL" id="JAQJAN010000020">
    <property type="protein sequence ID" value="KAJ5704292.1"/>
    <property type="molecule type" value="Genomic_DNA"/>
</dbReference>
<dbReference type="SUPFAM" id="SSF56112">
    <property type="entry name" value="Protein kinase-like (PK-like)"/>
    <property type="match status" value="1"/>
</dbReference>
<keyword evidence="2" id="KW-0547">Nucleotide-binding</keyword>
<evidence type="ECO:0000256" key="1">
    <source>
        <dbReference type="ARBA" id="ARBA00022527"/>
    </source>
</evidence>
<keyword evidence="1" id="KW-0723">Serine/threonine-protein kinase</keyword>
<evidence type="ECO:0000313" key="5">
    <source>
        <dbReference type="EMBL" id="KAJ5704292.1"/>
    </source>
</evidence>
<gene>
    <name evidence="5" type="ORF">N7493_011430</name>
</gene>
<proteinExistence type="predicted"/>
<dbReference type="InterPro" id="IPR011009">
    <property type="entry name" value="Kinase-like_dom_sf"/>
</dbReference>
<protein>
    <submittedName>
        <fullName evidence="5">Kinase domain-containing protein</fullName>
    </submittedName>
</protein>
<dbReference type="InterPro" id="IPR000719">
    <property type="entry name" value="Prot_kinase_dom"/>
</dbReference>
<sequence length="179" mass="20351">MPSNKLHDPEIMISDYGTAFIVEKTPSSTLYTSALYSPPEVLFNEPITRPTAADIWTLGISLYEILGERPLFETISSDPGDVIGDIINTLGRPPERWWDSWVRRSELFKEAGSWVDNFSRISTPEFRPLRQRLWEMGRGETDQTCEWDVAGGELDALEGFLRAMLAFEPAERPTVNQLL</sequence>
<accession>A0AAD6HCB7</accession>
<dbReference type="Gene3D" id="1.10.510.10">
    <property type="entry name" value="Transferase(Phosphotransferase) domain 1"/>
    <property type="match status" value="1"/>
</dbReference>
<dbReference type="GO" id="GO:0005524">
    <property type="term" value="F:ATP binding"/>
    <property type="evidence" value="ECO:0007669"/>
    <property type="project" value="UniProtKB-KW"/>
</dbReference>
<dbReference type="PROSITE" id="PS50011">
    <property type="entry name" value="PROTEIN_KINASE_DOM"/>
    <property type="match status" value="1"/>
</dbReference>
<organism evidence="5 6">
    <name type="scientific">Penicillium malachiteum</name>
    <dbReference type="NCBI Taxonomy" id="1324776"/>
    <lineage>
        <taxon>Eukaryota</taxon>
        <taxon>Fungi</taxon>
        <taxon>Dikarya</taxon>
        <taxon>Ascomycota</taxon>
        <taxon>Pezizomycotina</taxon>
        <taxon>Eurotiomycetes</taxon>
        <taxon>Eurotiomycetidae</taxon>
        <taxon>Eurotiales</taxon>
        <taxon>Aspergillaceae</taxon>
        <taxon>Penicillium</taxon>
    </lineage>
</organism>
<dbReference type="InterPro" id="IPR050117">
    <property type="entry name" value="MAPK"/>
</dbReference>
<evidence type="ECO:0000259" key="4">
    <source>
        <dbReference type="PROSITE" id="PS50011"/>
    </source>
</evidence>
<keyword evidence="6" id="KW-1185">Reference proteome</keyword>
<evidence type="ECO:0000256" key="2">
    <source>
        <dbReference type="ARBA" id="ARBA00022741"/>
    </source>
</evidence>
<reference evidence="5" key="1">
    <citation type="journal article" date="2023" name="IMA Fungus">
        <title>Comparative genomic study of the Penicillium genus elucidates a diverse pangenome and 15 lateral gene transfer events.</title>
        <authorList>
            <person name="Petersen C."/>
            <person name="Sorensen T."/>
            <person name="Nielsen M.R."/>
            <person name="Sondergaard T.E."/>
            <person name="Sorensen J.L."/>
            <person name="Fitzpatrick D.A."/>
            <person name="Frisvad J.C."/>
            <person name="Nielsen K.L."/>
        </authorList>
    </citation>
    <scope>NUCLEOTIDE SEQUENCE</scope>
    <source>
        <strain evidence="5">IBT 17514</strain>
    </source>
</reference>
<name>A0AAD6HCB7_9EURO</name>
<dbReference type="AlphaFoldDB" id="A0AAD6HCB7"/>
<keyword evidence="5" id="KW-0808">Transferase</keyword>
<feature type="domain" description="Protein kinase" evidence="4">
    <location>
        <begin position="1"/>
        <end position="179"/>
    </location>
</feature>
<reference evidence="5" key="2">
    <citation type="submission" date="2023-01" db="EMBL/GenBank/DDBJ databases">
        <authorList>
            <person name="Petersen C."/>
        </authorList>
    </citation>
    <scope>NUCLEOTIDE SEQUENCE</scope>
    <source>
        <strain evidence="5">IBT 17514</strain>
    </source>
</reference>
<evidence type="ECO:0000313" key="6">
    <source>
        <dbReference type="Proteomes" id="UP001215712"/>
    </source>
</evidence>